<comment type="caution">
    <text evidence="1">The sequence shown here is derived from an EMBL/GenBank/DDBJ whole genome shotgun (WGS) entry which is preliminary data.</text>
</comment>
<reference evidence="1 2" key="1">
    <citation type="submission" date="2019-11" db="EMBL/GenBank/DDBJ databases">
        <title>Bacillus idriensis genome.</title>
        <authorList>
            <person name="Konopka E.N."/>
            <person name="Newman J.D."/>
        </authorList>
    </citation>
    <scope>NUCLEOTIDE SEQUENCE [LARGE SCALE GENOMIC DNA]</scope>
    <source>
        <strain evidence="1 2">DSM 19097</strain>
    </source>
</reference>
<keyword evidence="2" id="KW-1185">Reference proteome</keyword>
<accession>A0A6I2MGD9</accession>
<evidence type="ECO:0000313" key="1">
    <source>
        <dbReference type="EMBL" id="MRX54863.1"/>
    </source>
</evidence>
<dbReference type="Proteomes" id="UP000441585">
    <property type="component" value="Unassembled WGS sequence"/>
</dbReference>
<dbReference type="RefSeq" id="WP_154318815.1">
    <property type="nucleotide sequence ID" value="NZ_CAJGAA010000002.1"/>
</dbReference>
<evidence type="ECO:0000313" key="2">
    <source>
        <dbReference type="Proteomes" id="UP000441585"/>
    </source>
</evidence>
<gene>
    <name evidence="1" type="ORF">GJU41_12845</name>
</gene>
<dbReference type="EMBL" id="WKKF01000002">
    <property type="protein sequence ID" value="MRX54863.1"/>
    <property type="molecule type" value="Genomic_DNA"/>
</dbReference>
<proteinExistence type="predicted"/>
<organism evidence="1 2">
    <name type="scientific">Metabacillus idriensis</name>
    <dbReference type="NCBI Taxonomy" id="324768"/>
    <lineage>
        <taxon>Bacteria</taxon>
        <taxon>Bacillati</taxon>
        <taxon>Bacillota</taxon>
        <taxon>Bacilli</taxon>
        <taxon>Bacillales</taxon>
        <taxon>Bacillaceae</taxon>
        <taxon>Metabacillus</taxon>
    </lineage>
</organism>
<protein>
    <submittedName>
        <fullName evidence="1">Uncharacterized protein</fullName>
    </submittedName>
</protein>
<dbReference type="AlphaFoldDB" id="A0A6I2MGD9"/>
<sequence length="73" mass="8746">MQIVIDLHYFVNGVKSLQSGYFKVDVREFKNNPDKEAASVAHEWFRKIKRKYIYEVTLHRALYNEIDITDLLK</sequence>
<name>A0A6I2MGD9_9BACI</name>